<name>A0A1I7XGN7_HETBA</name>
<accession>A0A1I7XGN7</accession>
<proteinExistence type="predicted"/>
<reference evidence="3" key="1">
    <citation type="submission" date="2016-11" db="UniProtKB">
        <authorList>
            <consortium name="WormBaseParasite"/>
        </authorList>
    </citation>
    <scope>IDENTIFICATION</scope>
</reference>
<evidence type="ECO:0000256" key="1">
    <source>
        <dbReference type="SAM" id="SignalP"/>
    </source>
</evidence>
<dbReference type="WBParaSite" id="Hba_16488">
    <property type="protein sequence ID" value="Hba_16488"/>
    <property type="gene ID" value="Hba_16488"/>
</dbReference>
<sequence length="87" mass="9288">MLRVLNLMILSFTFVTCQLGLGGLYGNPYGFGYNAYPMGMGLGLDGGMGGLGSLYSPYGYGNYYRCRNLLGGYNPLYSGGMGLLGKK</sequence>
<protein>
    <submittedName>
        <fullName evidence="3">Uncharacterized protein</fullName>
    </submittedName>
</protein>
<feature type="signal peptide" evidence="1">
    <location>
        <begin position="1"/>
        <end position="22"/>
    </location>
</feature>
<evidence type="ECO:0000313" key="3">
    <source>
        <dbReference type="WBParaSite" id="Hba_16488"/>
    </source>
</evidence>
<dbReference type="Proteomes" id="UP000095283">
    <property type="component" value="Unplaced"/>
</dbReference>
<evidence type="ECO:0000313" key="2">
    <source>
        <dbReference type="Proteomes" id="UP000095283"/>
    </source>
</evidence>
<dbReference type="AlphaFoldDB" id="A0A1I7XGN7"/>
<organism evidence="2 3">
    <name type="scientific">Heterorhabditis bacteriophora</name>
    <name type="common">Entomopathogenic nematode worm</name>
    <dbReference type="NCBI Taxonomy" id="37862"/>
    <lineage>
        <taxon>Eukaryota</taxon>
        <taxon>Metazoa</taxon>
        <taxon>Ecdysozoa</taxon>
        <taxon>Nematoda</taxon>
        <taxon>Chromadorea</taxon>
        <taxon>Rhabditida</taxon>
        <taxon>Rhabditina</taxon>
        <taxon>Rhabditomorpha</taxon>
        <taxon>Strongyloidea</taxon>
        <taxon>Heterorhabditidae</taxon>
        <taxon>Heterorhabditis</taxon>
    </lineage>
</organism>
<keyword evidence="1" id="KW-0732">Signal</keyword>
<feature type="chain" id="PRO_5009311176" evidence="1">
    <location>
        <begin position="23"/>
        <end position="87"/>
    </location>
</feature>
<keyword evidence="2" id="KW-1185">Reference proteome</keyword>